<dbReference type="EMBL" id="KQ980837">
    <property type="protein sequence ID" value="KYN12358.1"/>
    <property type="molecule type" value="Genomic_DNA"/>
</dbReference>
<organism evidence="1 2">
    <name type="scientific">Trachymyrmex cornetzi</name>
    <dbReference type="NCBI Taxonomy" id="471704"/>
    <lineage>
        <taxon>Eukaryota</taxon>
        <taxon>Metazoa</taxon>
        <taxon>Ecdysozoa</taxon>
        <taxon>Arthropoda</taxon>
        <taxon>Hexapoda</taxon>
        <taxon>Insecta</taxon>
        <taxon>Pterygota</taxon>
        <taxon>Neoptera</taxon>
        <taxon>Endopterygota</taxon>
        <taxon>Hymenoptera</taxon>
        <taxon>Apocrita</taxon>
        <taxon>Aculeata</taxon>
        <taxon>Formicoidea</taxon>
        <taxon>Formicidae</taxon>
        <taxon>Myrmicinae</taxon>
        <taxon>Trachymyrmex</taxon>
    </lineage>
</organism>
<protein>
    <submittedName>
        <fullName evidence="1">Uncharacterized protein</fullName>
    </submittedName>
</protein>
<dbReference type="STRING" id="471704.A0A151IX17"/>
<dbReference type="AlphaFoldDB" id="A0A151IX17"/>
<name>A0A151IX17_9HYME</name>
<sequence>MKKHVRRLNNEKKKITEDHLKLKSLLKLNKIFSDDQIQALSSSNSRKVKWSNNTTMKALRLKFLCGSNGYQKLLKQQIPFPSERTLRRRKENVNF</sequence>
<gene>
    <name evidence="1" type="ORF">ALC57_15472</name>
</gene>
<evidence type="ECO:0000313" key="2">
    <source>
        <dbReference type="Proteomes" id="UP000078492"/>
    </source>
</evidence>
<evidence type="ECO:0000313" key="1">
    <source>
        <dbReference type="EMBL" id="KYN12358.1"/>
    </source>
</evidence>
<accession>A0A151IX17</accession>
<proteinExistence type="predicted"/>
<dbReference type="Proteomes" id="UP000078492">
    <property type="component" value="Unassembled WGS sequence"/>
</dbReference>
<keyword evidence="2" id="KW-1185">Reference proteome</keyword>
<reference evidence="1 2" key="1">
    <citation type="submission" date="2015-09" db="EMBL/GenBank/DDBJ databases">
        <title>Trachymyrmex cornetzi WGS genome.</title>
        <authorList>
            <person name="Nygaard S."/>
            <person name="Hu H."/>
            <person name="Boomsma J."/>
            <person name="Zhang G."/>
        </authorList>
    </citation>
    <scope>NUCLEOTIDE SEQUENCE [LARGE SCALE GENOMIC DNA]</scope>
    <source>
        <strain evidence="1">Tcor2-1</strain>
        <tissue evidence="1">Whole body</tissue>
    </source>
</reference>